<organism evidence="3 4">
    <name type="scientific">Nitrosomonas nitrosa</name>
    <dbReference type="NCBI Taxonomy" id="52442"/>
    <lineage>
        <taxon>Bacteria</taxon>
        <taxon>Pseudomonadati</taxon>
        <taxon>Pseudomonadota</taxon>
        <taxon>Betaproteobacteria</taxon>
        <taxon>Nitrosomonadales</taxon>
        <taxon>Nitrosomonadaceae</taxon>
        <taxon>Nitrosomonas</taxon>
    </lineage>
</organism>
<feature type="domain" description="UspA" evidence="2">
    <location>
        <begin position="160"/>
        <end position="303"/>
    </location>
</feature>
<reference evidence="3 4" key="1">
    <citation type="submission" date="2016-10" db="EMBL/GenBank/DDBJ databases">
        <authorList>
            <person name="de Groot N.N."/>
        </authorList>
    </citation>
    <scope>NUCLEOTIDE SEQUENCE [LARGE SCALE GENOMIC DNA]</scope>
    <source>
        <strain evidence="3 4">Nm146</strain>
    </source>
</reference>
<accession>A0A1I4KV52</accession>
<dbReference type="PANTHER" id="PTHR46268:SF6">
    <property type="entry name" value="UNIVERSAL STRESS PROTEIN UP12"/>
    <property type="match status" value="1"/>
</dbReference>
<dbReference type="PRINTS" id="PR01438">
    <property type="entry name" value="UNVRSLSTRESS"/>
</dbReference>
<evidence type="ECO:0000313" key="4">
    <source>
        <dbReference type="Proteomes" id="UP000199561"/>
    </source>
</evidence>
<dbReference type="RefSeq" id="WP_090665579.1">
    <property type="nucleotide sequence ID" value="NZ_FOUF01000001.1"/>
</dbReference>
<dbReference type="InterPro" id="IPR006016">
    <property type="entry name" value="UspA"/>
</dbReference>
<evidence type="ECO:0000313" key="3">
    <source>
        <dbReference type="EMBL" id="SFL82506.1"/>
    </source>
</evidence>
<name>A0A1I4KV52_9PROT</name>
<comment type="similarity">
    <text evidence="1">Belongs to the universal stress protein A family.</text>
</comment>
<feature type="domain" description="UspA" evidence="2">
    <location>
        <begin position="1"/>
        <end position="144"/>
    </location>
</feature>
<evidence type="ECO:0000256" key="1">
    <source>
        <dbReference type="ARBA" id="ARBA00008791"/>
    </source>
</evidence>
<sequence length="324" mass="35137">MIKRVLIPLDGSELAERAVPHLLRFITSERTELLLMTALSSSVFPLLSDKMRSLTSERIVLSDESEASEQMQMIAQQLVQRGFRVESQFLPGVAAECILHLSEKANVDLIAMSTHGRTGIELALLGSVADKVVRNARSPVFIVPSKVMTKTETETAHPPRAIVLPLDGTVLAETALPVARQFAKDTGAVIHLIRVIESQDSEDELVADETAIDLNEVKGQPVVRQAACYLERIQLQLQLAGVVSRCHTVEGDPAEAIIRMARAEDADLITMSTHGRSGVERIVHGSVVSQVIGNAMCPLLLMRGKVPVEAFECEGSAATANSFC</sequence>
<dbReference type="Proteomes" id="UP000199561">
    <property type="component" value="Unassembled WGS sequence"/>
</dbReference>
<dbReference type="SUPFAM" id="SSF52402">
    <property type="entry name" value="Adenine nucleotide alpha hydrolases-like"/>
    <property type="match status" value="2"/>
</dbReference>
<keyword evidence="4" id="KW-1185">Reference proteome</keyword>
<dbReference type="InterPro" id="IPR014729">
    <property type="entry name" value="Rossmann-like_a/b/a_fold"/>
</dbReference>
<dbReference type="PANTHER" id="PTHR46268">
    <property type="entry name" value="STRESS RESPONSE PROTEIN NHAX"/>
    <property type="match status" value="1"/>
</dbReference>
<dbReference type="CDD" id="cd00293">
    <property type="entry name" value="USP-like"/>
    <property type="match status" value="2"/>
</dbReference>
<dbReference type="EMBL" id="FOUF01000001">
    <property type="protein sequence ID" value="SFL82506.1"/>
    <property type="molecule type" value="Genomic_DNA"/>
</dbReference>
<dbReference type="InterPro" id="IPR006015">
    <property type="entry name" value="Universal_stress_UspA"/>
</dbReference>
<proteinExistence type="inferred from homology"/>
<evidence type="ECO:0000259" key="2">
    <source>
        <dbReference type="Pfam" id="PF00582"/>
    </source>
</evidence>
<protein>
    <submittedName>
        <fullName evidence="3">Nucleotide-binding universal stress protein, UspA family</fullName>
    </submittedName>
</protein>
<dbReference type="Gene3D" id="3.40.50.620">
    <property type="entry name" value="HUPs"/>
    <property type="match status" value="2"/>
</dbReference>
<dbReference type="AlphaFoldDB" id="A0A1I4KV52"/>
<dbReference type="Pfam" id="PF00582">
    <property type="entry name" value="Usp"/>
    <property type="match status" value="2"/>
</dbReference>
<gene>
    <name evidence="3" type="ORF">SAMN05421880_10151</name>
</gene>